<dbReference type="InterPro" id="IPR029787">
    <property type="entry name" value="Nucleotide_cyclase"/>
</dbReference>
<dbReference type="PANTHER" id="PTHR45138:SF9">
    <property type="entry name" value="DIGUANYLATE CYCLASE DGCM-RELATED"/>
    <property type="match status" value="1"/>
</dbReference>
<evidence type="ECO:0000313" key="6">
    <source>
        <dbReference type="EMBL" id="PUE02108.1"/>
    </source>
</evidence>
<dbReference type="FunFam" id="3.30.70.270:FF:000001">
    <property type="entry name" value="Diguanylate cyclase domain protein"/>
    <property type="match status" value="1"/>
</dbReference>
<feature type="transmembrane region" description="Helical" evidence="4">
    <location>
        <begin position="29"/>
        <end position="51"/>
    </location>
</feature>
<accession>A0A6N4DZ03</accession>
<organism evidence="6 7">
    <name type="scientific">Candidatus Sedimenticola endophacoides</name>
    <dbReference type="NCBI Taxonomy" id="2548426"/>
    <lineage>
        <taxon>Bacteria</taxon>
        <taxon>Pseudomonadati</taxon>
        <taxon>Pseudomonadota</taxon>
        <taxon>Gammaproteobacteria</taxon>
        <taxon>Chromatiales</taxon>
        <taxon>Sedimenticolaceae</taxon>
        <taxon>Sedimenticola</taxon>
    </lineage>
</organism>
<dbReference type="PANTHER" id="PTHR45138">
    <property type="entry name" value="REGULATORY COMPONENTS OF SENSORY TRANSDUCTION SYSTEM"/>
    <property type="match status" value="1"/>
</dbReference>
<sequence>MSVRWALVTNAAIYGLALFLYASQAEPDLVARFAATLLAVSLALMTGARMIEISFRDLNRLATTDPLTGLFNRTMFTELLSDAIKLKDRSHLDSTLLALDLDHFKKINDRYGHSAGDGVLIALAGVIKQTLRSNDHVFRMGGEEFFILLSGTTREQARHVAEKLRLNIRGMEVIPGHTVTASIGVAQLQAGETMDEWIGRADRHLYQAKNRGRDCTVG</sequence>
<dbReference type="Pfam" id="PF00990">
    <property type="entry name" value="GGDEF"/>
    <property type="match status" value="1"/>
</dbReference>
<feature type="transmembrane region" description="Helical" evidence="4">
    <location>
        <begin position="5"/>
        <end position="23"/>
    </location>
</feature>
<name>A0A6N4DZ03_9GAMM</name>
<dbReference type="SMART" id="SM00267">
    <property type="entry name" value="GGDEF"/>
    <property type="match status" value="1"/>
</dbReference>
<dbReference type="PROSITE" id="PS50887">
    <property type="entry name" value="GGDEF"/>
    <property type="match status" value="1"/>
</dbReference>
<dbReference type="Gene3D" id="3.30.70.270">
    <property type="match status" value="1"/>
</dbReference>
<evidence type="ECO:0000256" key="3">
    <source>
        <dbReference type="ARBA" id="ARBA00034247"/>
    </source>
</evidence>
<evidence type="ECO:0000259" key="5">
    <source>
        <dbReference type="PROSITE" id="PS50887"/>
    </source>
</evidence>
<evidence type="ECO:0000256" key="1">
    <source>
        <dbReference type="ARBA" id="ARBA00001946"/>
    </source>
</evidence>
<protein>
    <recommendedName>
        <fullName evidence="2">diguanylate cyclase</fullName>
        <ecNumber evidence="2">2.7.7.65</ecNumber>
    </recommendedName>
</protein>
<comment type="catalytic activity">
    <reaction evidence="3">
        <text>2 GTP = 3',3'-c-di-GMP + 2 diphosphate</text>
        <dbReference type="Rhea" id="RHEA:24898"/>
        <dbReference type="ChEBI" id="CHEBI:33019"/>
        <dbReference type="ChEBI" id="CHEBI:37565"/>
        <dbReference type="ChEBI" id="CHEBI:58805"/>
        <dbReference type="EC" id="2.7.7.65"/>
    </reaction>
</comment>
<gene>
    <name evidence="6" type="ORF">C3L24_06800</name>
</gene>
<keyword evidence="4" id="KW-0472">Membrane</keyword>
<dbReference type="CDD" id="cd01949">
    <property type="entry name" value="GGDEF"/>
    <property type="match status" value="1"/>
</dbReference>
<dbReference type="GO" id="GO:0043709">
    <property type="term" value="P:cell adhesion involved in single-species biofilm formation"/>
    <property type="evidence" value="ECO:0007669"/>
    <property type="project" value="TreeGrafter"/>
</dbReference>
<dbReference type="GO" id="GO:1902201">
    <property type="term" value="P:negative regulation of bacterial-type flagellum-dependent cell motility"/>
    <property type="evidence" value="ECO:0007669"/>
    <property type="project" value="TreeGrafter"/>
</dbReference>
<dbReference type="InterPro" id="IPR043128">
    <property type="entry name" value="Rev_trsase/Diguanyl_cyclase"/>
</dbReference>
<reference evidence="6 7" key="1">
    <citation type="submission" date="2018-01" db="EMBL/GenBank/DDBJ databases">
        <title>Novel co-symbiosis in the lucinid bivalve Phacoides pectinatus.</title>
        <authorList>
            <person name="Lim S.J."/>
            <person name="Davis B.G."/>
            <person name="Gill D.E."/>
            <person name="Engel A.S."/>
            <person name="Anderson L.C."/>
            <person name="Campbell B.J."/>
        </authorList>
    </citation>
    <scope>NUCLEOTIDE SEQUENCE [LARGE SCALE GENOMIC DNA]</scope>
    <source>
        <strain evidence="6">N3_P5</strain>
    </source>
</reference>
<comment type="caution">
    <text evidence="6">The sequence shown here is derived from an EMBL/GenBank/DDBJ whole genome shotgun (WGS) entry which is preliminary data.</text>
</comment>
<dbReference type="EMBL" id="PQCO01000187">
    <property type="protein sequence ID" value="PUE02108.1"/>
    <property type="molecule type" value="Genomic_DNA"/>
</dbReference>
<dbReference type="GO" id="GO:0005886">
    <property type="term" value="C:plasma membrane"/>
    <property type="evidence" value="ECO:0007669"/>
    <property type="project" value="TreeGrafter"/>
</dbReference>
<evidence type="ECO:0000256" key="2">
    <source>
        <dbReference type="ARBA" id="ARBA00012528"/>
    </source>
</evidence>
<comment type="cofactor">
    <cofactor evidence="1">
        <name>Mg(2+)</name>
        <dbReference type="ChEBI" id="CHEBI:18420"/>
    </cofactor>
</comment>
<keyword evidence="4" id="KW-0812">Transmembrane</keyword>
<evidence type="ECO:0000256" key="4">
    <source>
        <dbReference type="SAM" id="Phobius"/>
    </source>
</evidence>
<dbReference type="AlphaFoldDB" id="A0A6N4DZ03"/>
<keyword evidence="4" id="KW-1133">Transmembrane helix</keyword>
<dbReference type="GO" id="GO:0052621">
    <property type="term" value="F:diguanylate cyclase activity"/>
    <property type="evidence" value="ECO:0007669"/>
    <property type="project" value="UniProtKB-EC"/>
</dbReference>
<dbReference type="Proteomes" id="UP000250928">
    <property type="component" value="Unassembled WGS sequence"/>
</dbReference>
<evidence type="ECO:0000313" key="7">
    <source>
        <dbReference type="Proteomes" id="UP000250928"/>
    </source>
</evidence>
<feature type="domain" description="GGDEF" evidence="5">
    <location>
        <begin position="92"/>
        <end position="218"/>
    </location>
</feature>
<proteinExistence type="predicted"/>
<dbReference type="EC" id="2.7.7.65" evidence="2"/>
<dbReference type="InterPro" id="IPR050469">
    <property type="entry name" value="Diguanylate_Cyclase"/>
</dbReference>
<dbReference type="SUPFAM" id="SSF55073">
    <property type="entry name" value="Nucleotide cyclase"/>
    <property type="match status" value="1"/>
</dbReference>
<dbReference type="InterPro" id="IPR000160">
    <property type="entry name" value="GGDEF_dom"/>
</dbReference>
<dbReference type="NCBIfam" id="TIGR00254">
    <property type="entry name" value="GGDEF"/>
    <property type="match status" value="1"/>
</dbReference>